<keyword evidence="5 9" id="KW-0949">S-adenosyl-L-methionine</keyword>
<dbReference type="GO" id="GO:0043527">
    <property type="term" value="C:tRNA methyltransferase complex"/>
    <property type="evidence" value="ECO:0007669"/>
    <property type="project" value="TreeGrafter"/>
</dbReference>
<evidence type="ECO:0000256" key="4">
    <source>
        <dbReference type="ARBA" id="ARBA00022679"/>
    </source>
</evidence>
<comment type="function">
    <text evidence="9">Catalyzes the formation of N(7)-methylguanine at position 46 (m7G46) in tRNA.</text>
</comment>
<feature type="binding site" evidence="9">
    <location>
        <position position="63"/>
    </location>
    <ligand>
        <name>S-adenosyl-L-methionine</name>
        <dbReference type="ChEBI" id="CHEBI:59789"/>
    </ligand>
</feature>
<sequence length="336" mass="39026">MDQSSQQCLLQIPAKRVILPKFRTRPHQNPLSDQVFDYPLSPDYVDWHTLFPNISLPFWLDLGCGYGGLLETLGPRFQNINIIGMEIRSQVVDFVENRIVKLRRGDIPYESLNINPIPRECQTIQQEVNIKEKIDDKTAENEEKDQSDNEEEDVKDVSAVFYTCSELLLTNPLQNVDLNDLSFARQPPPVIPITKDSLTGYNFTNIGILRTNSMKYTVNYFHKDQIERMFILFPDPHWKMGHIRRRVVSPSLLDEYAYCLKPGARVYTITDVPVVHHWMVWCFTRHRLFERVPEEELVNDVCYSMIFSSTADASRAEKKSIGKFPAVFTLLQIPKQ</sequence>
<dbReference type="PANTHER" id="PTHR23417">
    <property type="entry name" value="3-DEOXY-D-MANNO-OCTULOSONIC-ACID TRANSFERASE/TRNA GUANINE-N 7 - -METHYLTRANSFERASE"/>
    <property type="match status" value="1"/>
</dbReference>
<evidence type="ECO:0000256" key="9">
    <source>
        <dbReference type="HAMAP-Rule" id="MF_03055"/>
    </source>
</evidence>
<dbReference type="Proteomes" id="UP000324800">
    <property type="component" value="Unassembled WGS sequence"/>
</dbReference>
<evidence type="ECO:0000256" key="2">
    <source>
        <dbReference type="ARBA" id="ARBA00022555"/>
    </source>
</evidence>
<dbReference type="GO" id="GO:0005634">
    <property type="term" value="C:nucleus"/>
    <property type="evidence" value="ECO:0007669"/>
    <property type="project" value="UniProtKB-SubCell"/>
</dbReference>
<keyword evidence="3 9" id="KW-0489">Methyltransferase</keyword>
<keyword evidence="8 9" id="KW-0539">Nucleus</keyword>
<dbReference type="Pfam" id="PF02390">
    <property type="entry name" value="Methyltransf_4"/>
    <property type="match status" value="2"/>
</dbReference>
<feature type="binding site" evidence="9">
    <location>
        <begin position="212"/>
        <end position="213"/>
    </location>
    <ligand>
        <name>S-adenosyl-L-methionine</name>
        <dbReference type="ChEBI" id="CHEBI:59789"/>
    </ligand>
</feature>
<keyword evidence="2 9" id="KW-0820">tRNA-binding</keyword>
<evidence type="ECO:0000256" key="7">
    <source>
        <dbReference type="ARBA" id="ARBA00022884"/>
    </source>
</evidence>
<reference evidence="11 12" key="1">
    <citation type="submission" date="2019-03" db="EMBL/GenBank/DDBJ databases">
        <title>Single cell metagenomics reveals metabolic interactions within the superorganism composed of flagellate Streblomastix strix and complex community of Bacteroidetes bacteria on its surface.</title>
        <authorList>
            <person name="Treitli S.C."/>
            <person name="Kolisko M."/>
            <person name="Husnik F."/>
            <person name="Keeling P."/>
            <person name="Hampl V."/>
        </authorList>
    </citation>
    <scope>NUCLEOTIDE SEQUENCE [LARGE SCALE GENOMIC DNA]</scope>
    <source>
        <strain evidence="11">ST1C</strain>
    </source>
</reference>
<protein>
    <recommendedName>
        <fullName evidence="9">tRNA (guanine-N(7)-)-methyltransferase</fullName>
        <ecNumber evidence="9">2.1.1.33</ecNumber>
    </recommendedName>
    <alternativeName>
        <fullName evidence="9">tRNA (guanine(46)-N(7))-methyltransferase</fullName>
    </alternativeName>
    <alternativeName>
        <fullName evidence="9">tRNA(m7G46)-methyltransferase</fullName>
    </alternativeName>
</protein>
<comment type="subcellular location">
    <subcellularLocation>
        <location evidence="9">Nucleus</location>
    </subcellularLocation>
</comment>
<evidence type="ECO:0000256" key="8">
    <source>
        <dbReference type="ARBA" id="ARBA00023242"/>
    </source>
</evidence>
<proteinExistence type="inferred from homology"/>
<evidence type="ECO:0000256" key="1">
    <source>
        <dbReference type="ARBA" id="ARBA00000142"/>
    </source>
</evidence>
<feature type="region of interest" description="Disordered" evidence="10">
    <location>
        <begin position="133"/>
        <end position="152"/>
    </location>
</feature>
<name>A0A5J4V382_9EUKA</name>
<keyword evidence="4 9" id="KW-0808">Transferase</keyword>
<dbReference type="Gene3D" id="3.40.50.150">
    <property type="entry name" value="Vaccinia Virus protein VP39"/>
    <property type="match status" value="1"/>
</dbReference>
<keyword evidence="6 9" id="KW-0819">tRNA processing</keyword>
<evidence type="ECO:0000256" key="10">
    <source>
        <dbReference type="SAM" id="MobiDB-lite"/>
    </source>
</evidence>
<feature type="active site" evidence="9">
    <location>
        <position position="235"/>
    </location>
</feature>
<feature type="binding site" evidence="9">
    <location>
        <position position="232"/>
    </location>
    <ligand>
        <name>S-adenosyl-L-methionine</name>
        <dbReference type="ChEBI" id="CHEBI:59789"/>
    </ligand>
</feature>
<evidence type="ECO:0000256" key="6">
    <source>
        <dbReference type="ARBA" id="ARBA00022694"/>
    </source>
</evidence>
<comment type="similarity">
    <text evidence="9">Belongs to the class I-like SAM-binding methyltransferase superfamily. TrmB family.</text>
</comment>
<keyword evidence="7 9" id="KW-0694">RNA-binding</keyword>
<comment type="caution">
    <text evidence="11">The sequence shown here is derived from an EMBL/GenBank/DDBJ whole genome shotgun (WGS) entry which is preliminary data.</text>
</comment>
<dbReference type="InterPro" id="IPR003358">
    <property type="entry name" value="tRNA_(Gua-N-7)_MeTrfase_Trmb"/>
</dbReference>
<organism evidence="11 12">
    <name type="scientific">Streblomastix strix</name>
    <dbReference type="NCBI Taxonomy" id="222440"/>
    <lineage>
        <taxon>Eukaryota</taxon>
        <taxon>Metamonada</taxon>
        <taxon>Preaxostyla</taxon>
        <taxon>Oxymonadida</taxon>
        <taxon>Streblomastigidae</taxon>
        <taxon>Streblomastix</taxon>
    </lineage>
</organism>
<accession>A0A5J4V382</accession>
<evidence type="ECO:0000256" key="3">
    <source>
        <dbReference type="ARBA" id="ARBA00022603"/>
    </source>
</evidence>
<comment type="catalytic activity">
    <reaction evidence="1 9">
        <text>guanosine(46) in tRNA + S-adenosyl-L-methionine = N(7)-methylguanosine(46) in tRNA + S-adenosyl-L-homocysteine</text>
        <dbReference type="Rhea" id="RHEA:42708"/>
        <dbReference type="Rhea" id="RHEA-COMP:10188"/>
        <dbReference type="Rhea" id="RHEA-COMP:10189"/>
        <dbReference type="ChEBI" id="CHEBI:57856"/>
        <dbReference type="ChEBI" id="CHEBI:59789"/>
        <dbReference type="ChEBI" id="CHEBI:74269"/>
        <dbReference type="ChEBI" id="CHEBI:74480"/>
        <dbReference type="EC" id="2.1.1.33"/>
    </reaction>
</comment>
<dbReference type="GO" id="GO:0008176">
    <property type="term" value="F:tRNA (guanine(46)-N7)-methyltransferase activity"/>
    <property type="evidence" value="ECO:0007669"/>
    <property type="project" value="UniProtKB-UniRule"/>
</dbReference>
<dbReference type="UniPathway" id="UPA00989"/>
<feature type="compositionally biased region" description="Basic and acidic residues" evidence="10">
    <location>
        <begin position="133"/>
        <end position="147"/>
    </location>
</feature>
<dbReference type="HAMAP" id="MF_03055">
    <property type="entry name" value="tRNA_methyltr_TrmB_euk"/>
    <property type="match status" value="1"/>
</dbReference>
<dbReference type="PANTHER" id="PTHR23417:SF16">
    <property type="entry name" value="TRNA (GUANINE-N(7)-)-METHYLTRANSFERASE"/>
    <property type="match status" value="1"/>
</dbReference>
<dbReference type="OrthoDB" id="47276at2759"/>
<dbReference type="InterPro" id="IPR029063">
    <property type="entry name" value="SAM-dependent_MTases_sf"/>
</dbReference>
<gene>
    <name evidence="11" type="ORF">EZS28_027500</name>
</gene>
<comment type="caution">
    <text evidence="9">Lacks conserved residue(s) required for the propagation of feature annotation.</text>
</comment>
<dbReference type="GO" id="GO:0000049">
    <property type="term" value="F:tRNA binding"/>
    <property type="evidence" value="ECO:0007669"/>
    <property type="project" value="UniProtKB-UniRule"/>
</dbReference>
<dbReference type="EMBL" id="SNRW01010142">
    <property type="protein sequence ID" value="KAA6376974.1"/>
    <property type="molecule type" value="Genomic_DNA"/>
</dbReference>
<dbReference type="AlphaFoldDB" id="A0A5J4V382"/>
<evidence type="ECO:0000256" key="5">
    <source>
        <dbReference type="ARBA" id="ARBA00022691"/>
    </source>
</evidence>
<dbReference type="SUPFAM" id="SSF53335">
    <property type="entry name" value="S-adenosyl-L-methionine-dependent methyltransferases"/>
    <property type="match status" value="2"/>
</dbReference>
<feature type="binding site" evidence="9">
    <location>
        <begin position="86"/>
        <end position="87"/>
    </location>
    <ligand>
        <name>S-adenosyl-L-methionine</name>
        <dbReference type="ChEBI" id="CHEBI:59789"/>
    </ligand>
</feature>
<comment type="pathway">
    <text evidence="9">tRNA modification; N(7)-methylguanine-tRNA biosynthesis.</text>
</comment>
<dbReference type="PROSITE" id="PS51625">
    <property type="entry name" value="SAM_MT_TRMB"/>
    <property type="match status" value="1"/>
</dbReference>
<dbReference type="EC" id="2.1.1.33" evidence="9"/>
<evidence type="ECO:0000313" key="11">
    <source>
        <dbReference type="EMBL" id="KAA6376974.1"/>
    </source>
</evidence>
<dbReference type="InterPro" id="IPR025763">
    <property type="entry name" value="Trm8_euk"/>
</dbReference>
<evidence type="ECO:0000313" key="12">
    <source>
        <dbReference type="Proteomes" id="UP000324800"/>
    </source>
</evidence>